<proteinExistence type="predicted"/>
<evidence type="ECO:0000313" key="2">
    <source>
        <dbReference type="EMBL" id="KAG0264016.1"/>
    </source>
</evidence>
<feature type="region of interest" description="Disordered" evidence="1">
    <location>
        <begin position="1"/>
        <end position="63"/>
    </location>
</feature>
<name>A0A9P6U7K7_9FUNG</name>
<dbReference type="EMBL" id="JAAAJA010000059">
    <property type="protein sequence ID" value="KAG0264016.1"/>
    <property type="molecule type" value="Genomic_DNA"/>
</dbReference>
<gene>
    <name evidence="2" type="ORF">BG011_007576</name>
</gene>
<reference evidence="2" key="1">
    <citation type="journal article" date="2020" name="Fungal Divers.">
        <title>Resolving the Mortierellaceae phylogeny through synthesis of multi-gene phylogenetics and phylogenomics.</title>
        <authorList>
            <person name="Vandepol N."/>
            <person name="Liber J."/>
            <person name="Desiro A."/>
            <person name="Na H."/>
            <person name="Kennedy M."/>
            <person name="Barry K."/>
            <person name="Grigoriev I.V."/>
            <person name="Miller A.N."/>
            <person name="O'Donnell K."/>
            <person name="Stajich J.E."/>
            <person name="Bonito G."/>
        </authorList>
    </citation>
    <scope>NUCLEOTIDE SEQUENCE</scope>
    <source>
        <strain evidence="2">KOD948</strain>
    </source>
</reference>
<dbReference type="OrthoDB" id="21617at2759"/>
<keyword evidence="3" id="KW-1185">Reference proteome</keyword>
<accession>A0A9P6U7K7</accession>
<dbReference type="AlphaFoldDB" id="A0A9P6U7K7"/>
<evidence type="ECO:0000256" key="1">
    <source>
        <dbReference type="SAM" id="MobiDB-lite"/>
    </source>
</evidence>
<feature type="compositionally biased region" description="Polar residues" evidence="1">
    <location>
        <begin position="18"/>
        <end position="27"/>
    </location>
</feature>
<feature type="compositionally biased region" description="Polar residues" evidence="1">
    <location>
        <begin position="1"/>
        <end position="11"/>
    </location>
</feature>
<evidence type="ECO:0000313" key="3">
    <source>
        <dbReference type="Proteomes" id="UP000726737"/>
    </source>
</evidence>
<protein>
    <submittedName>
        <fullName evidence="2">Uncharacterized protein</fullName>
    </submittedName>
</protein>
<feature type="compositionally biased region" description="Pro residues" evidence="1">
    <location>
        <begin position="41"/>
        <end position="59"/>
    </location>
</feature>
<sequence length="363" mass="39094">MGDHGQGSSPSKPLEVGTNPSDGSGSFMSKFYIPMNVEPSAPLPATQPVPTHPPQPQQQPPAQSIGANAALLLANLAATPGYLSEAAIQEARHEYSSKLHTYQGHSAQPPATTTGTALSMPSVPEAASTFPTPQIHSPISHAYQPQAQITQADLYNSPVNSGTSIDARATIGALLKELQETGSSSSFVSSPSTLPSYSSTTAILPTSISSAILTPTPEDYSSGKITPQLLKRLASIAETDAQEGGPLLWEIKRLQERQNMTEMTLFQERQALLEKQKRELVQLQASEIMGVDVTAQMQKTRSTHSQELKQFDKNVIWELDKEVVAVQESLSRAGVPMMSRTQDPAMIASQIKILRLLQDMLQS</sequence>
<dbReference type="Proteomes" id="UP000726737">
    <property type="component" value="Unassembled WGS sequence"/>
</dbReference>
<comment type="caution">
    <text evidence="2">The sequence shown here is derived from an EMBL/GenBank/DDBJ whole genome shotgun (WGS) entry which is preliminary data.</text>
</comment>
<organism evidence="2 3">
    <name type="scientific">Mortierella polycephala</name>
    <dbReference type="NCBI Taxonomy" id="41804"/>
    <lineage>
        <taxon>Eukaryota</taxon>
        <taxon>Fungi</taxon>
        <taxon>Fungi incertae sedis</taxon>
        <taxon>Mucoromycota</taxon>
        <taxon>Mortierellomycotina</taxon>
        <taxon>Mortierellomycetes</taxon>
        <taxon>Mortierellales</taxon>
        <taxon>Mortierellaceae</taxon>
        <taxon>Mortierella</taxon>
    </lineage>
</organism>